<feature type="signal peptide" evidence="3">
    <location>
        <begin position="1"/>
        <end position="16"/>
    </location>
</feature>
<name>A0ABP0PA39_9DINO</name>
<feature type="transmembrane region" description="Helical" evidence="2">
    <location>
        <begin position="1256"/>
        <end position="1277"/>
    </location>
</feature>
<comment type="caution">
    <text evidence="4">The sequence shown here is derived from an EMBL/GenBank/DDBJ whole genome shotgun (WGS) entry which is preliminary data.</text>
</comment>
<dbReference type="InterPro" id="IPR009030">
    <property type="entry name" value="Growth_fac_rcpt_cys_sf"/>
</dbReference>
<dbReference type="Gene3D" id="2.10.50.10">
    <property type="entry name" value="Tumor Necrosis Factor Receptor, subunit A, domain 2"/>
    <property type="match status" value="6"/>
</dbReference>
<evidence type="ECO:0000313" key="5">
    <source>
        <dbReference type="Proteomes" id="UP001642484"/>
    </source>
</evidence>
<dbReference type="SMART" id="SM01411">
    <property type="entry name" value="Ephrin_rec_like"/>
    <property type="match status" value="9"/>
</dbReference>
<evidence type="ECO:0000256" key="1">
    <source>
        <dbReference type="SAM" id="MobiDB-lite"/>
    </source>
</evidence>
<gene>
    <name evidence="4" type="ORF">CCMP2556_LOCUS35299</name>
</gene>
<keyword evidence="2" id="KW-0472">Membrane</keyword>
<dbReference type="PANTHER" id="PTHR46967:SF2">
    <property type="entry name" value="SUSHI, VON WILLEBRAND FACTOR TYPE A, EGF AND PENTRAXIN DOMAIN-CONTAINING PROTEIN 1-LIKE"/>
    <property type="match status" value="1"/>
</dbReference>
<keyword evidence="5" id="KW-1185">Reference proteome</keyword>
<feature type="transmembrane region" description="Helical" evidence="2">
    <location>
        <begin position="1289"/>
        <end position="1307"/>
    </location>
</feature>
<feature type="transmembrane region" description="Helical" evidence="2">
    <location>
        <begin position="1151"/>
        <end position="1172"/>
    </location>
</feature>
<organism evidence="4 5">
    <name type="scientific">Durusdinium trenchii</name>
    <dbReference type="NCBI Taxonomy" id="1381693"/>
    <lineage>
        <taxon>Eukaryota</taxon>
        <taxon>Sar</taxon>
        <taxon>Alveolata</taxon>
        <taxon>Dinophyceae</taxon>
        <taxon>Suessiales</taxon>
        <taxon>Symbiodiniaceae</taxon>
        <taxon>Durusdinium</taxon>
    </lineage>
</organism>
<dbReference type="SUPFAM" id="SSF69318">
    <property type="entry name" value="Integrin alpha N-terminal domain"/>
    <property type="match status" value="1"/>
</dbReference>
<dbReference type="SMART" id="SM00261">
    <property type="entry name" value="FU"/>
    <property type="match status" value="6"/>
</dbReference>
<reference evidence="4 5" key="1">
    <citation type="submission" date="2024-02" db="EMBL/GenBank/DDBJ databases">
        <authorList>
            <person name="Chen Y."/>
            <person name="Shah S."/>
            <person name="Dougan E. K."/>
            <person name="Thang M."/>
            <person name="Chan C."/>
        </authorList>
    </citation>
    <scope>NUCLEOTIDE SEQUENCE [LARGE SCALE GENOMIC DNA]</scope>
</reference>
<feature type="region of interest" description="Disordered" evidence="1">
    <location>
        <begin position="1614"/>
        <end position="1640"/>
    </location>
</feature>
<dbReference type="Gene3D" id="2.130.10.130">
    <property type="entry name" value="Integrin alpha, N-terminal"/>
    <property type="match status" value="1"/>
</dbReference>
<evidence type="ECO:0000256" key="3">
    <source>
        <dbReference type="SAM" id="SignalP"/>
    </source>
</evidence>
<sequence length="1640" mass="178992">MWASITLILNALGSLGSIKREASTWCQAAAGTCVGELHSFEHRRLPGQAGLSGRSSREADAQHLSFADWDADGDLDLLAGHYTPEVFQIDFYERLPDDTYRRKELLKLPHQGFQSFRVADWDVDGKLDLLFCTRVGDETTVTFLNRSLFHWNSETVDHGKAIVSIKKSCSSLCDQMQPVDFDEDGDVDLFLGRTGRGLGTLPPCSAYFERSSADLVQRDVNPMSQFDNAAAYVVQIVDVDGDGRLDVIQERRHSLDYAYRSRLRYFRRSHDGSFVEPVENPLREIDEYVRSIHVTDWNSDGLPDIVMVQTSGNEWKIENYYQHVLNLDMKYNSYFTSYEDIMPGFRRHLAINWNKDGWHDVVLLPDSHNNVEIEAAYISWVEGRSPARPPPLGLYEVNQLNVREVGGVFEDIPAKLQDSFAIVDWDFDGDLDLIVGSYLDHKVYYYEMVLGHLKSVNSTSNPFRHIKLDLPDCYDYLGTSCCDSLMPVDWDNDGDMDLVLGDGRYFEQMADGSLHEWPSEKSPFRAVGVNRTSSFERMFGSRMRFLDSDGDGDLDLIRRVGQRFQACEHDSAGEVRCDDDFQCLGTNLSNSLNTGLSDSQNWDLGDVSDGRLKIITSDNRLKLWTAGFCTPLDACYGKGSCRLRHLKCSCNPGHELDDCSRCEPHFYSVAPDAGQMRNCKPCPGDGNVCYGRGDCFDDATAQQALAEHDKTARVAAGNGSCICHEAYFNGNDADGRSTCLNGSCPAGTEERDGRCHPCDAGAFSSEGGSCKKCPRGRYSLSGNSVCLLCPAGLISDIEGAAVCDPCPAGKYEVNGLSCYDCQPGKMSSGRNSSCSPCQAGFAAPKPGSSTCEACAAGRYSEEASARCVACPLGTVSSPASGTCSRCDAGSFARDSSTCEQCPGGTYSPPGSSACQVCLAGRFSLTGFSSCPKCPAGSITKVEGASTCELCPGGTSARPGSSTCQMCQAGKFSPVGSSSCINCAAGFISQRGASACDQCPLGTQEVNHQYCDQCPAGFAVSLETNFSCTKCQVGFVAPNPGSSACEPCPAGTYEANHLSCSLCAPGFVSLGANNSCSACQAGFVAPDPGSDTCQPCPGGTYSISAGRSTCPSCPPGQVSSPGSAVCDPCEGSILRTTPDVTKQSCQIDEMDVVLAVISTVTSACFCFLCLIGLHGRVAVADLSAQGQKLVITTSISHFLLKQSFAEVTFTGSGVPDLETFSWKVKALNSFQLTLHGESSGVPLDTSMGHVHMKFPRVFLVIGLWHCPLIGWCLLFGAASTGTASQLKWSSSLLVVGLGTLAGSLAFFWRRRQSRRTPLWKRRRQFLQEWPLRLKPCERGPDRSITAGELQDFAQFFEAFIKERSMYYVCSNLVKPLTEPYQLSFVELVGPSPMEWFVSHYWGMAARHFNDAIRKHAQSYASDWRALAFWICTFSNSQWHVKDELGNGVWQESSFYLALRSPACRGTAMIIDEQVLPLQRIWCLFEVYHTIRLSCSSDHFQGLLLCTSTGVLQEGRAGTDVAVRVAERAADLDTRSAEATCEEDRQMICDLIEAMPGGFDAMNNYVRETILEALEASHQHYESTFKGLIRNLTSRVAFARAANDATSLPRLLGAARAVPSDQTAEKTQLAEGQESPRDDVAI</sequence>
<feature type="chain" id="PRO_5045551955" evidence="3">
    <location>
        <begin position="17"/>
        <end position="1640"/>
    </location>
</feature>
<protein>
    <submittedName>
        <fullName evidence="4">Uncharacterized protein</fullName>
    </submittedName>
</protein>
<keyword evidence="3" id="KW-0732">Signal</keyword>
<evidence type="ECO:0000256" key="2">
    <source>
        <dbReference type="SAM" id="Phobius"/>
    </source>
</evidence>
<dbReference type="PANTHER" id="PTHR46967">
    <property type="entry name" value="INSULIN-LIKE GROWTH FACTOR BINDING PROTEIN,N-TERMINAL"/>
    <property type="match status" value="1"/>
</dbReference>
<evidence type="ECO:0000313" key="4">
    <source>
        <dbReference type="EMBL" id="CAK9071807.1"/>
    </source>
</evidence>
<dbReference type="Proteomes" id="UP001642484">
    <property type="component" value="Unassembled WGS sequence"/>
</dbReference>
<dbReference type="InterPro" id="IPR028994">
    <property type="entry name" value="Integrin_alpha_N"/>
</dbReference>
<dbReference type="EMBL" id="CAXAMN010022673">
    <property type="protein sequence ID" value="CAK9071807.1"/>
    <property type="molecule type" value="Genomic_DNA"/>
</dbReference>
<dbReference type="InterPro" id="IPR006212">
    <property type="entry name" value="Furin_repeat"/>
</dbReference>
<accession>A0ABP0PA39</accession>
<keyword evidence="2" id="KW-0812">Transmembrane</keyword>
<proteinExistence type="predicted"/>
<dbReference type="SUPFAM" id="SSF57184">
    <property type="entry name" value="Growth factor receptor domain"/>
    <property type="match status" value="4"/>
</dbReference>
<keyword evidence="2" id="KW-1133">Transmembrane helix</keyword>